<evidence type="ECO:0000256" key="7">
    <source>
        <dbReference type="ARBA" id="ARBA00037050"/>
    </source>
</evidence>
<dbReference type="GO" id="GO:0005634">
    <property type="term" value="C:nucleus"/>
    <property type="evidence" value="ECO:0007669"/>
    <property type="project" value="UniProtKB-SubCell"/>
</dbReference>
<dbReference type="GO" id="GO:0008033">
    <property type="term" value="P:tRNA processing"/>
    <property type="evidence" value="ECO:0007669"/>
    <property type="project" value="UniProtKB-KW"/>
</dbReference>
<keyword evidence="4" id="KW-0949">S-adenosyl-L-methionine</keyword>
<evidence type="ECO:0000256" key="8">
    <source>
        <dbReference type="ARBA" id="ARBA00038290"/>
    </source>
</evidence>
<evidence type="ECO:0000256" key="4">
    <source>
        <dbReference type="ARBA" id="ARBA00022691"/>
    </source>
</evidence>
<dbReference type="InterPro" id="IPR051521">
    <property type="entry name" value="tRNA_Mod/Golgi_Maint"/>
</dbReference>
<evidence type="ECO:0000256" key="9">
    <source>
        <dbReference type="ARBA" id="ARBA00039242"/>
    </source>
</evidence>
<evidence type="ECO:0000256" key="12">
    <source>
        <dbReference type="SAM" id="MobiDB-lite"/>
    </source>
</evidence>
<dbReference type="PANTHER" id="PTHR15627:SF8">
    <property type="entry name" value="TRNA-URIDINE AMINOCARBOXYPROPYLTRANSFERASE 1"/>
    <property type="match status" value="1"/>
</dbReference>
<comment type="subcellular location">
    <subcellularLocation>
        <location evidence="1">Nucleus</location>
    </subcellularLocation>
</comment>
<dbReference type="OrthoDB" id="3173at2759"/>
<comment type="function">
    <text evidence="7">Catalyzes the formation of 3-(3-amino-3-carboxypropyl)uridine (acp3U) at position 20 in the D-loop of several cytoplasmic tRNAs (acp3U(20)).</text>
</comment>
<evidence type="ECO:0000256" key="11">
    <source>
        <dbReference type="ARBA" id="ARBA00048718"/>
    </source>
</evidence>
<organism evidence="14 15">
    <name type="scientific">Streblomastix strix</name>
    <dbReference type="NCBI Taxonomy" id="222440"/>
    <lineage>
        <taxon>Eukaryota</taxon>
        <taxon>Metamonada</taxon>
        <taxon>Preaxostyla</taxon>
        <taxon>Oxymonadida</taxon>
        <taxon>Streblomastigidae</taxon>
        <taxon>Streblomastix</taxon>
    </lineage>
</organism>
<reference evidence="14 15" key="1">
    <citation type="submission" date="2019-03" db="EMBL/GenBank/DDBJ databases">
        <title>Single cell metagenomics reveals metabolic interactions within the superorganism composed of flagellate Streblomastix strix and complex community of Bacteroidetes bacteria on its surface.</title>
        <authorList>
            <person name="Treitli S.C."/>
            <person name="Kolisko M."/>
            <person name="Husnik F."/>
            <person name="Keeling P."/>
            <person name="Hampl V."/>
        </authorList>
    </citation>
    <scope>NUCLEOTIDE SEQUENCE [LARGE SCALE GENOMIC DNA]</scope>
    <source>
        <strain evidence="14">ST1C</strain>
    </source>
</reference>
<name>A0A5J4VXX3_9EUKA</name>
<comment type="caution">
    <text evidence="14">The sequence shown here is derived from an EMBL/GenBank/DDBJ whole genome shotgun (WGS) entry which is preliminary data.</text>
</comment>
<evidence type="ECO:0000256" key="3">
    <source>
        <dbReference type="ARBA" id="ARBA00022679"/>
    </source>
</evidence>
<protein>
    <recommendedName>
        <fullName evidence="9">tRNA-uridine aminocarboxypropyltransferase 1</fullName>
        <ecNumber evidence="2">2.5.1.25</ecNumber>
    </recommendedName>
    <alternativeName>
        <fullName evidence="10">DTW domain-containing protein 1</fullName>
    </alternativeName>
</protein>
<keyword evidence="5" id="KW-0819">tRNA processing</keyword>
<keyword evidence="6" id="KW-0539">Nucleus</keyword>
<evidence type="ECO:0000256" key="5">
    <source>
        <dbReference type="ARBA" id="ARBA00022694"/>
    </source>
</evidence>
<proteinExistence type="inferred from homology"/>
<dbReference type="InterPro" id="IPR005636">
    <property type="entry name" value="DTW"/>
</dbReference>
<gene>
    <name evidence="14" type="ORF">EZS28_017439</name>
</gene>
<dbReference type="AlphaFoldDB" id="A0A5J4VXX3"/>
<evidence type="ECO:0000313" key="15">
    <source>
        <dbReference type="Proteomes" id="UP000324800"/>
    </source>
</evidence>
<dbReference type="GO" id="GO:0016432">
    <property type="term" value="F:tRNA-uridine aminocarboxypropyltransferase activity"/>
    <property type="evidence" value="ECO:0007669"/>
    <property type="project" value="UniProtKB-EC"/>
</dbReference>
<dbReference type="SMART" id="SM01144">
    <property type="entry name" value="DTW"/>
    <property type="match status" value="1"/>
</dbReference>
<feature type="compositionally biased region" description="Basic and acidic residues" evidence="12">
    <location>
        <begin position="286"/>
        <end position="306"/>
    </location>
</feature>
<sequence length="306" mass="35610">MIQTTLDQFFPFVGQELKQQSKNPTFQLPQDSEFANLHLAPYPFVGRKICPSCSMSYSMYCPYCTIPLPDYQPPKITLPLSVDIIHHPKEKRTKSTAIHLCILCPEQAHMYEFPDVPDYDPNTTICLFPSPQSEDVTDIKDWNQINKVVFIDSTWQQTGGICIDKRIQKLRKVQIHKQQTKFWRVQDKSPEYLATIEAIYYFFKEYAVSSAHMSGNTNYQYNGEYDNLLWYYVYQYERIQSEYVADKDKQVSKKLKQTYIRARRSKSEADQSGRSSEDGNEGDDVGQDKEQDGKLSDSKMDKEDDG</sequence>
<dbReference type="EC" id="2.5.1.25" evidence="2"/>
<dbReference type="EMBL" id="SNRW01004548">
    <property type="protein sequence ID" value="KAA6387036.1"/>
    <property type="molecule type" value="Genomic_DNA"/>
</dbReference>
<dbReference type="Proteomes" id="UP000324800">
    <property type="component" value="Unassembled WGS sequence"/>
</dbReference>
<evidence type="ECO:0000256" key="2">
    <source>
        <dbReference type="ARBA" id="ARBA00012386"/>
    </source>
</evidence>
<dbReference type="Pfam" id="PF03942">
    <property type="entry name" value="DTW"/>
    <property type="match status" value="1"/>
</dbReference>
<evidence type="ECO:0000259" key="13">
    <source>
        <dbReference type="SMART" id="SM01144"/>
    </source>
</evidence>
<evidence type="ECO:0000256" key="1">
    <source>
        <dbReference type="ARBA" id="ARBA00004123"/>
    </source>
</evidence>
<evidence type="ECO:0000256" key="6">
    <source>
        <dbReference type="ARBA" id="ARBA00023242"/>
    </source>
</evidence>
<evidence type="ECO:0000313" key="14">
    <source>
        <dbReference type="EMBL" id="KAA6387036.1"/>
    </source>
</evidence>
<feature type="compositionally biased region" description="Basic and acidic residues" evidence="12">
    <location>
        <begin position="265"/>
        <end position="277"/>
    </location>
</feature>
<comment type="similarity">
    <text evidence="8">Belongs to the TDD superfamily. DTWD1 family.</text>
</comment>
<dbReference type="PANTHER" id="PTHR15627">
    <property type="entry name" value="NATURAL KILLER CELL-SPECIFIC ANTIGEN KLIP1"/>
    <property type="match status" value="1"/>
</dbReference>
<evidence type="ECO:0000256" key="10">
    <source>
        <dbReference type="ARBA" id="ARBA00042508"/>
    </source>
</evidence>
<comment type="catalytic activity">
    <reaction evidence="11">
        <text>a uridine in tRNA + S-adenosyl-L-methionine = a 3-[(3S)-3-amino-3-carboxypropyl]uridine in tRNA + S-methyl-5'-thioadenosine + H(+)</text>
        <dbReference type="Rhea" id="RHEA:62432"/>
        <dbReference type="Rhea" id="RHEA-COMP:13339"/>
        <dbReference type="Rhea" id="RHEA-COMP:16092"/>
        <dbReference type="ChEBI" id="CHEBI:15378"/>
        <dbReference type="ChEBI" id="CHEBI:17509"/>
        <dbReference type="ChEBI" id="CHEBI:59789"/>
        <dbReference type="ChEBI" id="CHEBI:65315"/>
        <dbReference type="ChEBI" id="CHEBI:82930"/>
        <dbReference type="EC" id="2.5.1.25"/>
    </reaction>
</comment>
<accession>A0A5J4VXX3</accession>
<feature type="domain" description="DTW" evidence="13">
    <location>
        <begin position="58"/>
        <end position="244"/>
    </location>
</feature>
<keyword evidence="3" id="KW-0808">Transferase</keyword>
<feature type="region of interest" description="Disordered" evidence="12">
    <location>
        <begin position="262"/>
        <end position="306"/>
    </location>
</feature>